<feature type="domain" description="C3H1-type" evidence="7">
    <location>
        <begin position="146"/>
        <end position="174"/>
    </location>
</feature>
<evidence type="ECO:0000256" key="3">
    <source>
        <dbReference type="ARBA" id="ARBA00022771"/>
    </source>
</evidence>
<dbReference type="InterPro" id="IPR000571">
    <property type="entry name" value="Znf_CCCH"/>
</dbReference>
<reference evidence="8" key="1">
    <citation type="submission" date="2010-09" db="EMBL/GenBank/DDBJ databases">
        <title>Widespread RNA segregation in a mollusc embryo.</title>
        <authorList>
            <person name="Kingsley E.P."/>
            <person name="Chan X.Y."/>
            <person name="Duan Y."/>
            <person name="Lambert J.D."/>
        </authorList>
    </citation>
    <scope>NUCLEOTIDE SEQUENCE</scope>
</reference>
<evidence type="ECO:0000256" key="4">
    <source>
        <dbReference type="ARBA" id="ARBA00022833"/>
    </source>
</evidence>
<feature type="region of interest" description="Disordered" evidence="6">
    <location>
        <begin position="217"/>
        <end position="271"/>
    </location>
</feature>
<dbReference type="PANTHER" id="PTHR12547">
    <property type="entry name" value="CCCH ZINC FINGER/TIS11-RELATED"/>
    <property type="match status" value="1"/>
</dbReference>
<dbReference type="SMART" id="SM00356">
    <property type="entry name" value="ZnF_C3H1"/>
    <property type="match status" value="2"/>
</dbReference>
<evidence type="ECO:0000259" key="7">
    <source>
        <dbReference type="PROSITE" id="PS50103"/>
    </source>
</evidence>
<proteinExistence type="evidence at transcript level"/>
<feature type="region of interest" description="Disordered" evidence="6">
    <location>
        <begin position="285"/>
        <end position="334"/>
    </location>
</feature>
<dbReference type="FunFam" id="4.10.1000.10:FF:000002">
    <property type="entry name" value="Zinc finger protein 36, C3H1 type-like 1"/>
    <property type="match status" value="1"/>
</dbReference>
<evidence type="ECO:0000256" key="5">
    <source>
        <dbReference type="PROSITE-ProRule" id="PRU00723"/>
    </source>
</evidence>
<dbReference type="PANTHER" id="PTHR12547:SF18">
    <property type="entry name" value="PROTEIN TIS11"/>
    <property type="match status" value="1"/>
</dbReference>
<name>A8CKA5_9CAEN</name>
<feature type="region of interest" description="Disordered" evidence="6">
    <location>
        <begin position="53"/>
        <end position="144"/>
    </location>
</feature>
<dbReference type="Pfam" id="PF00642">
    <property type="entry name" value="zf-CCCH"/>
    <property type="match status" value="2"/>
</dbReference>
<dbReference type="EMBL" id="EU087577">
    <property type="protein sequence ID" value="ABV54790.2"/>
    <property type="molecule type" value="mRNA"/>
</dbReference>
<accession>A8CKA5</accession>
<dbReference type="GO" id="GO:0008270">
    <property type="term" value="F:zinc ion binding"/>
    <property type="evidence" value="ECO:0007669"/>
    <property type="project" value="UniProtKB-KW"/>
</dbReference>
<feature type="compositionally biased region" description="Low complexity" evidence="6">
    <location>
        <begin position="249"/>
        <end position="271"/>
    </location>
</feature>
<evidence type="ECO:0000256" key="2">
    <source>
        <dbReference type="ARBA" id="ARBA00022737"/>
    </source>
</evidence>
<sequence>MSTAVMPTQLDIGETAYQSRGMSSSRGLYCMDQQQWQMCSTTTTTFLLSSRQRNLSGPVTSSTSATLDNRALATPPPGVPGSRDSLREKDFSSSGSHNNNNANRREGSSRNNSHHRKLDRSLSDSEDRINGNNNGGGSGRGVNSSRYKTELCRPFEESGHCKYGDKCQFAHGAHELRNLSRHPKYKTELCRTYHSVGFCPYGPRCHFIHNEDEHKASLRKYSQSSSNGSSSPRMSSSSGHHRQCQMILSPSSSTSSSSTAPSSSYSQHRPSNLCGLNSLGSSFESVSSSSGSPGNLSPSHLEDTFPPIGTFSPSAIEDSATPVRGGNSSEMGGTVFNFPASDTSTIGSVLTPLNIQTQQMYNNANVLDVAAIARFSAVLNLNQNQQNNQQTSSYQQQQNLNARQQPQPTTTAAEKCCWSSMSSGHRGEAVPESGLSFPPSLWLPRNSNSDDSMGSNGSLELISSTAPPSVPASTTTNLVNSPHELGRAMRLPIFNKLAVERNQ</sequence>
<keyword evidence="4 5" id="KW-0862">Zinc</keyword>
<dbReference type="PROSITE" id="PS50103">
    <property type="entry name" value="ZF_C3H1"/>
    <property type="match status" value="2"/>
</dbReference>
<dbReference type="FunFam" id="4.10.1000.10:FF:000001">
    <property type="entry name" value="zinc finger CCCH domain-containing protein 15-like"/>
    <property type="match status" value="1"/>
</dbReference>
<evidence type="ECO:0000256" key="6">
    <source>
        <dbReference type="SAM" id="MobiDB-lite"/>
    </source>
</evidence>
<keyword evidence="3 5" id="KW-0863">Zinc-finger</keyword>
<feature type="compositionally biased region" description="Polar residues" evidence="6">
    <location>
        <begin position="53"/>
        <end position="67"/>
    </location>
</feature>
<feature type="compositionally biased region" description="Low complexity" evidence="6">
    <location>
        <begin position="446"/>
        <end position="476"/>
    </location>
</feature>
<dbReference type="InterPro" id="IPR045877">
    <property type="entry name" value="ZFP36-like"/>
</dbReference>
<feature type="zinc finger region" description="C3H1-type" evidence="5">
    <location>
        <begin position="184"/>
        <end position="212"/>
    </location>
</feature>
<gene>
    <name evidence="8" type="primary">Tis11</name>
</gene>
<evidence type="ECO:0000256" key="1">
    <source>
        <dbReference type="ARBA" id="ARBA00022723"/>
    </source>
</evidence>
<feature type="compositionally biased region" description="Basic and acidic residues" evidence="6">
    <location>
        <begin position="119"/>
        <end position="129"/>
    </location>
</feature>
<feature type="compositionally biased region" description="Low complexity" evidence="6">
    <location>
        <begin position="92"/>
        <end position="102"/>
    </location>
</feature>
<reference evidence="8" key="2">
    <citation type="journal article" date="2011" name="Dev. Biol.">
        <title>Patterning a spiralian embryo: a segregated RNA for a Tis11 ortholog is required in the 3a and 3b cells of the Ilyanassa embryo.</title>
        <authorList>
            <person name="Chan X.Y."/>
            <person name="Lambert J.D."/>
        </authorList>
    </citation>
    <scope>NUCLEOTIDE SEQUENCE</scope>
</reference>
<feature type="zinc finger region" description="C3H1-type" evidence="5">
    <location>
        <begin position="146"/>
        <end position="174"/>
    </location>
</feature>
<keyword evidence="2" id="KW-0677">Repeat</keyword>
<feature type="compositionally biased region" description="Low complexity" evidence="6">
    <location>
        <begin position="222"/>
        <end position="238"/>
    </location>
</feature>
<organism evidence="8">
    <name type="scientific">Tritia obsoleta</name>
    <dbReference type="NCBI Taxonomy" id="1934733"/>
    <lineage>
        <taxon>Eukaryota</taxon>
        <taxon>Metazoa</taxon>
        <taxon>Spiralia</taxon>
        <taxon>Lophotrochozoa</taxon>
        <taxon>Mollusca</taxon>
        <taxon>Gastropoda</taxon>
        <taxon>Caenogastropoda</taxon>
        <taxon>Neogastropoda</taxon>
        <taxon>Buccinoidea</taxon>
        <taxon>Nassariidae</taxon>
        <taxon>Nassariinae</taxon>
        <taxon>Tritia</taxon>
    </lineage>
</organism>
<feature type="compositionally biased region" description="Low complexity" evidence="6">
    <location>
        <begin position="388"/>
        <end position="408"/>
    </location>
</feature>
<feature type="compositionally biased region" description="Low complexity" evidence="6">
    <location>
        <begin position="285"/>
        <end position="299"/>
    </location>
</feature>
<protein>
    <submittedName>
        <fullName evidence="8">Tis11-like protein</fullName>
    </submittedName>
</protein>
<dbReference type="GO" id="GO:0003729">
    <property type="term" value="F:mRNA binding"/>
    <property type="evidence" value="ECO:0007669"/>
    <property type="project" value="InterPro"/>
</dbReference>
<feature type="domain" description="C3H1-type" evidence="7">
    <location>
        <begin position="184"/>
        <end position="212"/>
    </location>
</feature>
<evidence type="ECO:0000313" key="8">
    <source>
        <dbReference type="EMBL" id="ABV54790.2"/>
    </source>
</evidence>
<keyword evidence="1 5" id="KW-0479">Metal-binding</keyword>
<dbReference type="Gene3D" id="4.10.1000.10">
    <property type="entry name" value="Zinc finger, CCCH-type"/>
    <property type="match status" value="2"/>
</dbReference>
<feature type="region of interest" description="Disordered" evidence="6">
    <location>
        <begin position="388"/>
        <end position="480"/>
    </location>
</feature>
<dbReference type="SUPFAM" id="SSF90229">
    <property type="entry name" value="CCCH zinc finger"/>
    <property type="match status" value="2"/>
</dbReference>
<dbReference type="AlphaFoldDB" id="A8CKA5"/>
<dbReference type="InterPro" id="IPR036855">
    <property type="entry name" value="Znf_CCCH_sf"/>
</dbReference>